<proteinExistence type="predicted"/>
<evidence type="ECO:0000313" key="3">
    <source>
        <dbReference type="EMBL" id="SDZ93171.1"/>
    </source>
</evidence>
<evidence type="ECO:0000259" key="1">
    <source>
        <dbReference type="Pfam" id="PF13280"/>
    </source>
</evidence>
<dbReference type="STRING" id="283786.SAMN04487990_104103"/>
<dbReference type="RefSeq" id="WP_092132712.1">
    <property type="nucleotide sequence ID" value="NZ_FNQK01000004.1"/>
</dbReference>
<dbReference type="PANTHER" id="PTHR34580:SF9">
    <property type="entry name" value="SLL5097 PROTEIN"/>
    <property type="match status" value="1"/>
</dbReference>
<dbReference type="Pfam" id="PF25583">
    <property type="entry name" value="WCX"/>
    <property type="match status" value="1"/>
</dbReference>
<protein>
    <submittedName>
        <fullName evidence="3">WYL domain-containing protein</fullName>
    </submittedName>
</protein>
<dbReference type="OrthoDB" id="43316at2"/>
<dbReference type="InterPro" id="IPR026881">
    <property type="entry name" value="WYL_dom"/>
</dbReference>
<dbReference type="PANTHER" id="PTHR34580">
    <property type="match status" value="1"/>
</dbReference>
<keyword evidence="4" id="KW-1185">Reference proteome</keyword>
<dbReference type="PROSITE" id="PS52050">
    <property type="entry name" value="WYL"/>
    <property type="match status" value="1"/>
</dbReference>
<feature type="domain" description="WYL" evidence="1">
    <location>
        <begin position="156"/>
        <end position="222"/>
    </location>
</feature>
<accession>A0A1H3X2H0</accession>
<gene>
    <name evidence="3" type="ORF">SAMN04487990_104103</name>
</gene>
<dbReference type="InterPro" id="IPR051534">
    <property type="entry name" value="CBASS_pafABC_assoc_protein"/>
</dbReference>
<sequence length="337" mass="39832">MATNRHAQIRYTILDRCFNNHNRLFDYDDLLNEVNYVLFELGTEGIKLRQLQYDIEHMKSDAGWAIEFDETLKKGRKKAFQYQDKNFSIANHPLNVNDVEQLETTIAILSRYKHRAEFSWLEELIPRMEQAFQLVESGDNGIISYQENLDLKGREHIGTLFNMILKRKQVKITYEPYGKPEFDVVVCPYHIKQYNNRWFLFCFNEEYKSISNYPLDRITGIEELNASFESSTINWLDYFDDIIGVTKPEEGKVEKIVLRFSEQRINYVLTKPLHGTQKIYKEDQSNCSMTIEVIPNQELYQQLLAFGPDLEILEPAKVRLKMIDLIKETSNNYNYAE</sequence>
<name>A0A1H3X2H0_BIZPA</name>
<evidence type="ECO:0000259" key="2">
    <source>
        <dbReference type="Pfam" id="PF25583"/>
    </source>
</evidence>
<dbReference type="InterPro" id="IPR057727">
    <property type="entry name" value="WCX_dom"/>
</dbReference>
<organism evidence="3 4">
    <name type="scientific">Bizionia paragorgiae</name>
    <dbReference type="NCBI Taxonomy" id="283786"/>
    <lineage>
        <taxon>Bacteria</taxon>
        <taxon>Pseudomonadati</taxon>
        <taxon>Bacteroidota</taxon>
        <taxon>Flavobacteriia</taxon>
        <taxon>Flavobacteriales</taxon>
        <taxon>Flavobacteriaceae</taxon>
        <taxon>Bizionia</taxon>
    </lineage>
</organism>
<evidence type="ECO:0000313" key="4">
    <source>
        <dbReference type="Proteomes" id="UP000198846"/>
    </source>
</evidence>
<feature type="domain" description="WCX" evidence="2">
    <location>
        <begin position="254"/>
        <end position="328"/>
    </location>
</feature>
<dbReference type="AlphaFoldDB" id="A0A1H3X2H0"/>
<dbReference type="EMBL" id="FNQK01000004">
    <property type="protein sequence ID" value="SDZ93171.1"/>
    <property type="molecule type" value="Genomic_DNA"/>
</dbReference>
<reference evidence="3 4" key="1">
    <citation type="submission" date="2016-10" db="EMBL/GenBank/DDBJ databases">
        <authorList>
            <person name="de Groot N.N."/>
        </authorList>
    </citation>
    <scope>NUCLEOTIDE SEQUENCE [LARGE SCALE GENOMIC DNA]</scope>
    <source>
        <strain evidence="3 4">DSM 23842</strain>
    </source>
</reference>
<dbReference type="Proteomes" id="UP000198846">
    <property type="component" value="Unassembled WGS sequence"/>
</dbReference>
<dbReference type="Pfam" id="PF13280">
    <property type="entry name" value="WYL"/>
    <property type="match status" value="1"/>
</dbReference>